<dbReference type="EMBL" id="BMAU01021379">
    <property type="protein sequence ID" value="GFY27519.1"/>
    <property type="molecule type" value="Genomic_DNA"/>
</dbReference>
<keyword evidence="3" id="KW-1185">Reference proteome</keyword>
<sequence>MTTMGCSAGGEANTYVQKPDETRASRARSGARVMPLNIVVPARIRSQSNPHCWRPPLPHASALIQRDFGCVLGVQQTKQLPHVAKVDLVWQLRVTSVVVHNAAAQHPLSTVSPDSNPTIVVLQTDAWLVSKDNFISFCCPHPSFISPFGGRDVCGSASRVDQAMDVLRTDHSVVNGVQWCAQTLNDALQTQCAALRFMM</sequence>
<dbReference type="AlphaFoldDB" id="A0A8X6W3M3"/>
<reference evidence="2" key="1">
    <citation type="submission" date="2020-08" db="EMBL/GenBank/DDBJ databases">
        <title>Multicomponent nature underlies the extraordinary mechanical properties of spider dragline silk.</title>
        <authorList>
            <person name="Kono N."/>
            <person name="Nakamura H."/>
            <person name="Mori M."/>
            <person name="Yoshida Y."/>
            <person name="Ohtoshi R."/>
            <person name="Malay A.D."/>
            <person name="Moran D.A.P."/>
            <person name="Tomita M."/>
            <person name="Numata K."/>
            <person name="Arakawa K."/>
        </authorList>
    </citation>
    <scope>NUCLEOTIDE SEQUENCE</scope>
</reference>
<name>A0A8X6W3M3_TRICX</name>
<evidence type="ECO:0000256" key="1">
    <source>
        <dbReference type="SAM" id="MobiDB-lite"/>
    </source>
</evidence>
<proteinExistence type="predicted"/>
<accession>A0A8X6W3M3</accession>
<organism evidence="2 3">
    <name type="scientific">Trichonephila clavipes</name>
    <name type="common">Golden silk orbweaver</name>
    <name type="synonym">Nephila clavipes</name>
    <dbReference type="NCBI Taxonomy" id="2585209"/>
    <lineage>
        <taxon>Eukaryota</taxon>
        <taxon>Metazoa</taxon>
        <taxon>Ecdysozoa</taxon>
        <taxon>Arthropoda</taxon>
        <taxon>Chelicerata</taxon>
        <taxon>Arachnida</taxon>
        <taxon>Araneae</taxon>
        <taxon>Araneomorphae</taxon>
        <taxon>Entelegynae</taxon>
        <taxon>Araneoidea</taxon>
        <taxon>Nephilidae</taxon>
        <taxon>Trichonephila</taxon>
    </lineage>
</organism>
<evidence type="ECO:0000313" key="3">
    <source>
        <dbReference type="Proteomes" id="UP000887159"/>
    </source>
</evidence>
<dbReference type="Proteomes" id="UP000887159">
    <property type="component" value="Unassembled WGS sequence"/>
</dbReference>
<protein>
    <submittedName>
        <fullName evidence="2">Uncharacterized protein</fullName>
    </submittedName>
</protein>
<gene>
    <name evidence="2" type="ORF">TNCV_2071391</name>
</gene>
<comment type="caution">
    <text evidence="2">The sequence shown here is derived from an EMBL/GenBank/DDBJ whole genome shotgun (WGS) entry which is preliminary data.</text>
</comment>
<evidence type="ECO:0000313" key="2">
    <source>
        <dbReference type="EMBL" id="GFY27519.1"/>
    </source>
</evidence>
<feature type="region of interest" description="Disordered" evidence="1">
    <location>
        <begin position="1"/>
        <end position="28"/>
    </location>
</feature>